<gene>
    <name evidence="2" type="ORF">IPOD504_LOCUS14161</name>
</gene>
<feature type="region of interest" description="Disordered" evidence="1">
    <location>
        <begin position="31"/>
        <end position="94"/>
    </location>
</feature>
<feature type="non-terminal residue" evidence="2">
    <location>
        <position position="94"/>
    </location>
</feature>
<dbReference type="Proteomes" id="UP000837857">
    <property type="component" value="Chromosome 5"/>
</dbReference>
<accession>A0ABN8IV90</accession>
<protein>
    <submittedName>
        <fullName evidence="2">Uncharacterized protein</fullName>
    </submittedName>
</protein>
<proteinExistence type="predicted"/>
<evidence type="ECO:0000256" key="1">
    <source>
        <dbReference type="SAM" id="MobiDB-lite"/>
    </source>
</evidence>
<dbReference type="EMBL" id="OW152817">
    <property type="protein sequence ID" value="CAH2068247.1"/>
    <property type="molecule type" value="Genomic_DNA"/>
</dbReference>
<evidence type="ECO:0000313" key="2">
    <source>
        <dbReference type="EMBL" id="CAH2068247.1"/>
    </source>
</evidence>
<keyword evidence="3" id="KW-1185">Reference proteome</keyword>
<organism evidence="2 3">
    <name type="scientific">Iphiclides podalirius</name>
    <name type="common">scarce swallowtail</name>
    <dbReference type="NCBI Taxonomy" id="110791"/>
    <lineage>
        <taxon>Eukaryota</taxon>
        <taxon>Metazoa</taxon>
        <taxon>Ecdysozoa</taxon>
        <taxon>Arthropoda</taxon>
        <taxon>Hexapoda</taxon>
        <taxon>Insecta</taxon>
        <taxon>Pterygota</taxon>
        <taxon>Neoptera</taxon>
        <taxon>Endopterygota</taxon>
        <taxon>Lepidoptera</taxon>
        <taxon>Glossata</taxon>
        <taxon>Ditrysia</taxon>
        <taxon>Papilionoidea</taxon>
        <taxon>Papilionidae</taxon>
        <taxon>Papilioninae</taxon>
        <taxon>Iphiclides</taxon>
    </lineage>
</organism>
<name>A0ABN8IV90_9NEOP</name>
<feature type="compositionally biased region" description="Pro residues" evidence="1">
    <location>
        <begin position="78"/>
        <end position="94"/>
    </location>
</feature>
<reference evidence="2" key="1">
    <citation type="submission" date="2022-03" db="EMBL/GenBank/DDBJ databases">
        <authorList>
            <person name="Martin H S."/>
        </authorList>
    </citation>
    <scope>NUCLEOTIDE SEQUENCE</scope>
</reference>
<evidence type="ECO:0000313" key="3">
    <source>
        <dbReference type="Proteomes" id="UP000837857"/>
    </source>
</evidence>
<sequence>MIEIRYRAIVGGPPHEAGGRLLVAVRGRGGLRGGGVRSAEQARREQVRRDPARSVQGALRVRARREGLSLDATTSPSTLPPPPSTLPPTPPTLP</sequence>
<feature type="compositionally biased region" description="Basic and acidic residues" evidence="1">
    <location>
        <begin position="40"/>
        <end position="52"/>
    </location>
</feature>